<dbReference type="AlphaFoldDB" id="A0AAE0EU84"/>
<dbReference type="Gene3D" id="3.80.10.10">
    <property type="entry name" value="Ribonuclease Inhibitor"/>
    <property type="match status" value="1"/>
</dbReference>
<dbReference type="Proteomes" id="UP001190700">
    <property type="component" value="Unassembled WGS sequence"/>
</dbReference>
<accession>A0AAE0EU84</accession>
<comment type="caution">
    <text evidence="2">The sequence shown here is derived from an EMBL/GenBank/DDBJ whole genome shotgun (WGS) entry which is preliminary data.</text>
</comment>
<reference evidence="2 3" key="1">
    <citation type="journal article" date="2015" name="Genome Biol. Evol.">
        <title>Comparative Genomics of a Bacterivorous Green Alga Reveals Evolutionary Causalities and Consequences of Phago-Mixotrophic Mode of Nutrition.</title>
        <authorList>
            <person name="Burns J.A."/>
            <person name="Paasch A."/>
            <person name="Narechania A."/>
            <person name="Kim E."/>
        </authorList>
    </citation>
    <scope>NUCLEOTIDE SEQUENCE [LARGE SCALE GENOMIC DNA]</scope>
    <source>
        <strain evidence="2 3">PLY_AMNH</strain>
    </source>
</reference>
<dbReference type="SMART" id="SM00367">
    <property type="entry name" value="LRR_CC"/>
    <property type="match status" value="3"/>
</dbReference>
<proteinExistence type="predicted"/>
<dbReference type="SUPFAM" id="SSF52047">
    <property type="entry name" value="RNI-like"/>
    <property type="match status" value="1"/>
</dbReference>
<organism evidence="2 3">
    <name type="scientific">Cymbomonas tetramitiformis</name>
    <dbReference type="NCBI Taxonomy" id="36881"/>
    <lineage>
        <taxon>Eukaryota</taxon>
        <taxon>Viridiplantae</taxon>
        <taxon>Chlorophyta</taxon>
        <taxon>Pyramimonadophyceae</taxon>
        <taxon>Pyramimonadales</taxon>
        <taxon>Pyramimonadaceae</taxon>
        <taxon>Cymbomonas</taxon>
    </lineage>
</organism>
<evidence type="ECO:0000313" key="2">
    <source>
        <dbReference type="EMBL" id="KAK3241118.1"/>
    </source>
</evidence>
<dbReference type="InterPro" id="IPR050648">
    <property type="entry name" value="F-box_LRR-repeat"/>
</dbReference>
<comment type="subcellular location">
    <subcellularLocation>
        <location evidence="1">Cytoplasm</location>
        <location evidence="1">Cytoskeleton</location>
        <location evidence="1">Cilium axoneme</location>
    </subcellularLocation>
</comment>
<dbReference type="PANTHER" id="PTHR13382:SF7">
    <property type="entry name" value="LEUCINE-RICH REPEAT-CONTAINING PROTEIN"/>
    <property type="match status" value="1"/>
</dbReference>
<gene>
    <name evidence="2" type="ORF">CYMTET_49089</name>
</gene>
<dbReference type="EMBL" id="LGRX02033467">
    <property type="protein sequence ID" value="KAK3241118.1"/>
    <property type="molecule type" value="Genomic_DNA"/>
</dbReference>
<dbReference type="PANTHER" id="PTHR13382">
    <property type="entry name" value="MITOCHONDRIAL ATP SYNTHASE COUPLING FACTOR B"/>
    <property type="match status" value="1"/>
</dbReference>
<evidence type="ECO:0000313" key="3">
    <source>
        <dbReference type="Proteomes" id="UP001190700"/>
    </source>
</evidence>
<dbReference type="GO" id="GO:0005930">
    <property type="term" value="C:axoneme"/>
    <property type="evidence" value="ECO:0007669"/>
    <property type="project" value="UniProtKB-SubCell"/>
</dbReference>
<dbReference type="InterPro" id="IPR032675">
    <property type="entry name" value="LRR_dom_sf"/>
</dbReference>
<dbReference type="InterPro" id="IPR006553">
    <property type="entry name" value="Leu-rich_rpt_Cys-con_subtyp"/>
</dbReference>
<name>A0AAE0EU84_9CHLO</name>
<keyword evidence="3" id="KW-1185">Reference proteome</keyword>
<sequence length="149" mass="16091">MDCGEATLAIWYRGEVHEFPTIRMGGAEVVISAARNLTAAPTTNKQAAYTGGTQLWDLPVEVGATILEALGAHEIMRLQHLDVMGCSGVTDASIRVVGEHCPQLQHLDVMGCSGVTDASIRVVVERCPQLQRLYAIGCSGVTDMYRYAR</sequence>
<protein>
    <submittedName>
        <fullName evidence="2">Uncharacterized protein</fullName>
    </submittedName>
</protein>
<evidence type="ECO:0000256" key="1">
    <source>
        <dbReference type="ARBA" id="ARBA00004430"/>
    </source>
</evidence>